<comment type="caution">
    <text evidence="1">The sequence shown here is derived from an EMBL/GenBank/DDBJ whole genome shotgun (WGS) entry which is preliminary data.</text>
</comment>
<proteinExistence type="predicted"/>
<dbReference type="Proteomes" id="UP000028487">
    <property type="component" value="Unassembled WGS sequence"/>
</dbReference>
<sequence length="65" mass="7211">MSNLVNKTILKEDGITLCKPSIYELNIISDSGEGKEIQVSHMGNKIVIFELSTEQCLSLSEILSR</sequence>
<dbReference type="EMBL" id="CBSV010000148">
    <property type="protein sequence ID" value="CDH01738.1"/>
    <property type="molecule type" value="Genomic_DNA"/>
</dbReference>
<protein>
    <submittedName>
        <fullName evidence="1">Uncharacterized protein</fullName>
    </submittedName>
</protein>
<dbReference type="AlphaFoldDB" id="A0A077NTJ7"/>
<name>A0A077NTJ7_XENBV</name>
<evidence type="ECO:0000313" key="2">
    <source>
        <dbReference type="Proteomes" id="UP000028487"/>
    </source>
</evidence>
<reference evidence="1" key="1">
    <citation type="submission" date="2013-07" db="EMBL/GenBank/DDBJ databases">
        <title>Sub-species coevolution in mutualistic symbiosis.</title>
        <authorList>
            <person name="Murfin K."/>
            <person name="Klassen J."/>
            <person name="Lee M."/>
            <person name="Forst S."/>
            <person name="Stock P."/>
            <person name="Goodrich-Blair H."/>
        </authorList>
    </citation>
    <scope>NUCLEOTIDE SEQUENCE [LARGE SCALE GENOMIC DNA]</scope>
    <source>
        <strain evidence="1">Feltiae Moldova</strain>
    </source>
</reference>
<gene>
    <name evidence="1" type="ORF">XBFM1_2310003</name>
</gene>
<organism evidence="1 2">
    <name type="scientific">Xenorhabdus bovienii str. feltiae Moldova</name>
    <dbReference type="NCBI Taxonomy" id="1398200"/>
    <lineage>
        <taxon>Bacteria</taxon>
        <taxon>Pseudomonadati</taxon>
        <taxon>Pseudomonadota</taxon>
        <taxon>Gammaproteobacteria</taxon>
        <taxon>Enterobacterales</taxon>
        <taxon>Morganellaceae</taxon>
        <taxon>Xenorhabdus</taxon>
    </lineage>
</organism>
<accession>A0A077NTJ7</accession>
<evidence type="ECO:0000313" key="1">
    <source>
        <dbReference type="EMBL" id="CDH01738.1"/>
    </source>
</evidence>
<dbReference type="HOGENOM" id="CLU_2848837_0_0_6"/>